<comment type="caution">
    <text evidence="1">The sequence shown here is derived from an EMBL/GenBank/DDBJ whole genome shotgun (WGS) entry which is preliminary data.</text>
</comment>
<protein>
    <submittedName>
        <fullName evidence="1">Uncharacterized protein</fullName>
    </submittedName>
</protein>
<organism evidence="1 2">
    <name type="scientific">Thalassiosira oceanica</name>
    <name type="common">Marine diatom</name>
    <dbReference type="NCBI Taxonomy" id="159749"/>
    <lineage>
        <taxon>Eukaryota</taxon>
        <taxon>Sar</taxon>
        <taxon>Stramenopiles</taxon>
        <taxon>Ochrophyta</taxon>
        <taxon>Bacillariophyta</taxon>
        <taxon>Coscinodiscophyceae</taxon>
        <taxon>Thalassiosirophycidae</taxon>
        <taxon>Thalassiosirales</taxon>
        <taxon>Thalassiosiraceae</taxon>
        <taxon>Thalassiosira</taxon>
    </lineage>
</organism>
<dbReference type="Proteomes" id="UP000266841">
    <property type="component" value="Unassembled WGS sequence"/>
</dbReference>
<evidence type="ECO:0000313" key="2">
    <source>
        <dbReference type="Proteomes" id="UP000266841"/>
    </source>
</evidence>
<keyword evidence="2" id="KW-1185">Reference proteome</keyword>
<gene>
    <name evidence="1" type="ORF">THAOC_31535</name>
</gene>
<reference evidence="1 2" key="1">
    <citation type="journal article" date="2012" name="Genome Biol.">
        <title>Genome and low-iron response of an oceanic diatom adapted to chronic iron limitation.</title>
        <authorList>
            <person name="Lommer M."/>
            <person name="Specht M."/>
            <person name="Roy A.S."/>
            <person name="Kraemer L."/>
            <person name="Andreson R."/>
            <person name="Gutowska M.A."/>
            <person name="Wolf J."/>
            <person name="Bergner S.V."/>
            <person name="Schilhabel M.B."/>
            <person name="Klostermeier U.C."/>
            <person name="Beiko R.G."/>
            <person name="Rosenstiel P."/>
            <person name="Hippler M."/>
            <person name="Laroche J."/>
        </authorList>
    </citation>
    <scope>NUCLEOTIDE SEQUENCE [LARGE SCALE GENOMIC DNA]</scope>
    <source>
        <strain evidence="1 2">CCMP1005</strain>
    </source>
</reference>
<dbReference type="EMBL" id="AGNL01044646">
    <property type="protein sequence ID" value="EJK49574.1"/>
    <property type="molecule type" value="Genomic_DNA"/>
</dbReference>
<sequence>MGTTSGTESRDFPIISWHVFPQTCYAYLYMPRGLRPSCVEDRGPTLSIDESATAKPRLNKPKSPVDQMVANTTAIAEALSRNFQAIGLRVEDREPTLLYDEAEPTVDKPKPPNSSLMVRLARIECVLRLG</sequence>
<name>K0RB90_THAOC</name>
<proteinExistence type="predicted"/>
<evidence type="ECO:0000313" key="1">
    <source>
        <dbReference type="EMBL" id="EJK49574.1"/>
    </source>
</evidence>
<accession>K0RB90</accession>
<dbReference type="AlphaFoldDB" id="K0RB90"/>